<accession>A0A0K2Y6T7</accession>
<dbReference type="InterPro" id="IPR006680">
    <property type="entry name" value="Amidohydro-rel"/>
</dbReference>
<evidence type="ECO:0000256" key="1">
    <source>
        <dbReference type="ARBA" id="ARBA00022723"/>
    </source>
</evidence>
<dbReference type="InterPro" id="IPR032466">
    <property type="entry name" value="Metal_Hydrolase"/>
</dbReference>
<dbReference type="EMBL" id="CDMK01000002">
    <property type="protein sequence ID" value="CRI34886.1"/>
    <property type="molecule type" value="Genomic_DNA"/>
</dbReference>
<dbReference type="Gene3D" id="3.20.20.140">
    <property type="entry name" value="Metal-dependent hydrolases"/>
    <property type="match status" value="1"/>
</dbReference>
<dbReference type="InterPro" id="IPR011059">
    <property type="entry name" value="Metal-dep_hydrolase_composite"/>
</dbReference>
<gene>
    <name evidence="6" type="ORF">HHE01_06870</name>
</gene>
<reference evidence="7" key="1">
    <citation type="submission" date="2014-12" db="EMBL/GenBank/DDBJ databases">
        <authorList>
            <person name="Smet A."/>
        </authorList>
    </citation>
    <scope>NUCLEOTIDE SEQUENCE [LARGE SCALE GENOMIC DNA]</scope>
</reference>
<evidence type="ECO:0000259" key="5">
    <source>
        <dbReference type="Pfam" id="PF22039"/>
    </source>
</evidence>
<dbReference type="RefSeq" id="WP_015107037.1">
    <property type="nucleotide sequence ID" value="NZ_AP026684.1"/>
</dbReference>
<feature type="domain" description="Amidohydrolase-related" evidence="4">
    <location>
        <begin position="59"/>
        <end position="404"/>
    </location>
</feature>
<feature type="domain" description="Aminodeoxyfutalosine deaminase/Imidazolonepropionase-like composite" evidence="5">
    <location>
        <begin position="24"/>
        <end position="49"/>
    </location>
</feature>
<dbReference type="InterPro" id="IPR050287">
    <property type="entry name" value="MTA/SAH_deaminase"/>
</dbReference>
<dbReference type="PANTHER" id="PTHR43794">
    <property type="entry name" value="AMINOHYDROLASE SSNA-RELATED"/>
    <property type="match status" value="1"/>
</dbReference>
<dbReference type="SUPFAM" id="SSF51556">
    <property type="entry name" value="Metallo-dependent hydrolases"/>
    <property type="match status" value="1"/>
</dbReference>
<proteinExistence type="predicted"/>
<keyword evidence="3" id="KW-0862">Zinc</keyword>
<dbReference type="AlphaFoldDB" id="A0A0K2Y6T7"/>
<dbReference type="GO" id="GO:0016810">
    <property type="term" value="F:hydrolase activity, acting on carbon-nitrogen (but not peptide) bonds"/>
    <property type="evidence" value="ECO:0007669"/>
    <property type="project" value="InterPro"/>
</dbReference>
<dbReference type="Proteomes" id="UP000046090">
    <property type="component" value="Unassembled WGS sequence"/>
</dbReference>
<keyword evidence="7" id="KW-1185">Reference proteome</keyword>
<protein>
    <submittedName>
        <fullName evidence="6">Chlorohydrolase/deaminase family protein</fullName>
    </submittedName>
</protein>
<name>A0A0K2Y6T7_HELHE</name>
<keyword evidence="2 6" id="KW-0378">Hydrolase</keyword>
<keyword evidence="1" id="KW-0479">Metal-binding</keyword>
<dbReference type="NCBIfam" id="NF006269">
    <property type="entry name" value="PRK08418.1"/>
    <property type="match status" value="1"/>
</dbReference>
<evidence type="ECO:0000256" key="3">
    <source>
        <dbReference type="ARBA" id="ARBA00022833"/>
    </source>
</evidence>
<evidence type="ECO:0000259" key="4">
    <source>
        <dbReference type="Pfam" id="PF01979"/>
    </source>
</evidence>
<evidence type="ECO:0000256" key="2">
    <source>
        <dbReference type="ARBA" id="ARBA00022801"/>
    </source>
</evidence>
<organism evidence="6 7">
    <name type="scientific">Helicobacter heilmannii</name>
    <dbReference type="NCBI Taxonomy" id="35817"/>
    <lineage>
        <taxon>Bacteria</taxon>
        <taxon>Pseudomonadati</taxon>
        <taxon>Campylobacterota</taxon>
        <taxon>Epsilonproteobacteria</taxon>
        <taxon>Campylobacterales</taxon>
        <taxon>Helicobacteraceae</taxon>
        <taxon>Helicobacter</taxon>
    </lineage>
</organism>
<dbReference type="Gene3D" id="2.30.40.10">
    <property type="entry name" value="Urease, subunit C, domain 1"/>
    <property type="match status" value="1"/>
</dbReference>
<dbReference type="PANTHER" id="PTHR43794:SF11">
    <property type="entry name" value="AMIDOHYDROLASE-RELATED DOMAIN-CONTAINING PROTEIN"/>
    <property type="match status" value="1"/>
</dbReference>
<sequence>MGLKILGARCALLCNPSFDIVPHGGVLFEGERILEVGDYAKLCAKHPSAKAQFHKNALLMPALANPHIHFEFAAQKHNFSYGSFEGWLSSVMSNRSQVLKKAATPMQRAVSEQLMQGVGSVGAISSYGLDRSVLKDSPLRVVFFDELIGANADIAPAFEAFSKRHALSLECQSPKFTPAIAIHAPYSVHKDLAKKVLDTYQSPVISAHFLESRAELDFLEGRGGYFKDFYAKHGLSAPHYESPLEFLDLFKGQNLLLVHALFATRAHLQHAKEIAYPTLISCPRSNRLLSGTLLDFKQIKKAGIKAALATDGASSNANTLFLEELRTALFALNVPLLEALPQILLGATLHASHALGLHGGSLQTGFLADFALFGFHAQPNLQGVLHWLLQARQVQSLYIGGEWVCGSKRGFKAM</sequence>
<dbReference type="InterPro" id="IPR054418">
    <property type="entry name" value="MQNX/HUTI_composite_N"/>
</dbReference>
<evidence type="ECO:0000313" key="7">
    <source>
        <dbReference type="Proteomes" id="UP000046090"/>
    </source>
</evidence>
<dbReference type="Pfam" id="PF01979">
    <property type="entry name" value="Amidohydro_1"/>
    <property type="match status" value="1"/>
</dbReference>
<evidence type="ECO:0000313" key="6">
    <source>
        <dbReference type="EMBL" id="CRI34886.1"/>
    </source>
</evidence>
<dbReference type="Pfam" id="PF22039">
    <property type="entry name" value="HUTI_composite_bact"/>
    <property type="match status" value="1"/>
</dbReference>
<dbReference type="GO" id="GO:0046872">
    <property type="term" value="F:metal ion binding"/>
    <property type="evidence" value="ECO:0007669"/>
    <property type="project" value="UniProtKB-KW"/>
</dbReference>
<dbReference type="SUPFAM" id="SSF51338">
    <property type="entry name" value="Composite domain of metallo-dependent hydrolases"/>
    <property type="match status" value="1"/>
</dbReference>
<dbReference type="GeneID" id="76197394"/>